<dbReference type="CDD" id="cd03019">
    <property type="entry name" value="DsbA_DsbA"/>
    <property type="match status" value="1"/>
</dbReference>
<evidence type="ECO:0000256" key="6">
    <source>
        <dbReference type="PIRSR" id="PIRSR001488-1"/>
    </source>
</evidence>
<dbReference type="PANTHER" id="PTHR35891">
    <property type="entry name" value="THIOL:DISULFIDE INTERCHANGE PROTEIN DSBA"/>
    <property type="match status" value="1"/>
</dbReference>
<feature type="disulfide bond" description="Redox-active" evidence="6">
    <location>
        <begin position="58"/>
        <end position="61"/>
    </location>
</feature>
<gene>
    <name evidence="9" type="ORF">IPJ48_03450</name>
</gene>
<keyword evidence="4" id="KW-0676">Redox-active center</keyword>
<organism evidence="9 10">
    <name type="scientific">Candidatus Propionivibrio dominans</name>
    <dbReference type="NCBI Taxonomy" id="2954373"/>
    <lineage>
        <taxon>Bacteria</taxon>
        <taxon>Pseudomonadati</taxon>
        <taxon>Pseudomonadota</taxon>
        <taxon>Betaproteobacteria</taxon>
        <taxon>Rhodocyclales</taxon>
        <taxon>Rhodocyclaceae</taxon>
        <taxon>Propionivibrio</taxon>
    </lineage>
</organism>
<dbReference type="InterPro" id="IPR017937">
    <property type="entry name" value="Thioredoxin_CS"/>
</dbReference>
<evidence type="ECO:0000256" key="7">
    <source>
        <dbReference type="SAM" id="SignalP"/>
    </source>
</evidence>
<dbReference type="GO" id="GO:0016491">
    <property type="term" value="F:oxidoreductase activity"/>
    <property type="evidence" value="ECO:0007669"/>
    <property type="project" value="InterPro"/>
</dbReference>
<dbReference type="PROSITE" id="PS00194">
    <property type="entry name" value="THIOREDOXIN_1"/>
    <property type="match status" value="1"/>
</dbReference>
<dbReference type="GO" id="GO:0042597">
    <property type="term" value="C:periplasmic space"/>
    <property type="evidence" value="ECO:0007669"/>
    <property type="project" value="UniProtKB-SubCell"/>
</dbReference>
<dbReference type="SUPFAM" id="SSF52833">
    <property type="entry name" value="Thioredoxin-like"/>
    <property type="match status" value="1"/>
</dbReference>
<keyword evidence="2 7" id="KW-0732">Signal</keyword>
<comment type="subcellular location">
    <subcellularLocation>
        <location evidence="5">Periplasm</location>
    </subcellularLocation>
</comment>
<dbReference type="EMBL" id="JADJNC010000004">
    <property type="protein sequence ID" value="MBK7422214.1"/>
    <property type="molecule type" value="Genomic_DNA"/>
</dbReference>
<feature type="chain" id="PRO_5038497725" description="Thiol:disulfide interchange protein" evidence="7">
    <location>
        <begin position="26"/>
        <end position="217"/>
    </location>
</feature>
<dbReference type="Pfam" id="PF01323">
    <property type="entry name" value="DSBA"/>
    <property type="match status" value="1"/>
</dbReference>
<dbReference type="Proteomes" id="UP000886602">
    <property type="component" value="Unassembled WGS sequence"/>
</dbReference>
<keyword evidence="5" id="KW-0574">Periplasm</keyword>
<accession>A0A9D7F521</accession>
<comment type="similarity">
    <text evidence="1">Belongs to the thioredoxin family. DsbA subfamily.</text>
</comment>
<dbReference type="InterPro" id="IPR050824">
    <property type="entry name" value="Thiol_disulfide_DsbA"/>
</dbReference>
<comment type="caution">
    <text evidence="9">The sequence shown here is derived from an EMBL/GenBank/DDBJ whole genome shotgun (WGS) entry which is preliminary data.</text>
</comment>
<feature type="domain" description="DSBA-like thioredoxin" evidence="8">
    <location>
        <begin position="61"/>
        <end position="198"/>
    </location>
</feature>
<evidence type="ECO:0000256" key="3">
    <source>
        <dbReference type="ARBA" id="ARBA00023157"/>
    </source>
</evidence>
<dbReference type="AlphaFoldDB" id="A0A9D7F521"/>
<evidence type="ECO:0000256" key="5">
    <source>
        <dbReference type="PIRNR" id="PIRNR001488"/>
    </source>
</evidence>
<evidence type="ECO:0000313" key="9">
    <source>
        <dbReference type="EMBL" id="MBK7422214.1"/>
    </source>
</evidence>
<evidence type="ECO:0000256" key="1">
    <source>
        <dbReference type="ARBA" id="ARBA00005791"/>
    </source>
</evidence>
<keyword evidence="3 5" id="KW-1015">Disulfide bond</keyword>
<dbReference type="Gene3D" id="3.40.30.10">
    <property type="entry name" value="Glutaredoxin"/>
    <property type="match status" value="1"/>
</dbReference>
<dbReference type="InterPro" id="IPR001853">
    <property type="entry name" value="DSBA-like_thioredoxin_dom"/>
</dbReference>
<dbReference type="InterPro" id="IPR036249">
    <property type="entry name" value="Thioredoxin-like_sf"/>
</dbReference>
<evidence type="ECO:0000256" key="4">
    <source>
        <dbReference type="ARBA" id="ARBA00023284"/>
    </source>
</evidence>
<dbReference type="PIRSF" id="PIRSF001488">
    <property type="entry name" value="Tdi_protein"/>
    <property type="match status" value="1"/>
</dbReference>
<dbReference type="PANTHER" id="PTHR35891:SF3">
    <property type="entry name" value="THIOL:DISULFIDE INTERCHANGE PROTEIN DSBL"/>
    <property type="match status" value="1"/>
</dbReference>
<reference evidence="9" key="1">
    <citation type="submission" date="2020-10" db="EMBL/GenBank/DDBJ databases">
        <title>Connecting structure to function with the recovery of over 1000 high-quality activated sludge metagenome-assembled genomes encoding full-length rRNA genes using long-read sequencing.</title>
        <authorList>
            <person name="Singleton C.M."/>
            <person name="Petriglieri F."/>
            <person name="Kristensen J.M."/>
            <person name="Kirkegaard R.H."/>
            <person name="Michaelsen T.Y."/>
            <person name="Andersen M.H."/>
            <person name="Karst S.M."/>
            <person name="Dueholm M.S."/>
            <person name="Nielsen P.H."/>
            <person name="Albertsen M."/>
        </authorList>
    </citation>
    <scope>NUCLEOTIDE SEQUENCE</scope>
    <source>
        <strain evidence="9">EsbW_18-Q3-R4-48_MAXAC.044</strain>
    </source>
</reference>
<sequence length="217" mass="24138">MKTYIRGWLMAFAFALFPLALPVHAQLAAGKDYIVIEPALGSDNPASIEVIEFFSYGCPHCSDLHTPISKWAARLPADVSFKRVPVGFGNPYYQNLAKLYYALEAIGELQKLDSSIFHAIPEKGLKLIDDKSILEWVTAQGIYAKKFSDAYNSFGVVSKTKRADQMVQASKIRGVPSLVVDGRYLVTTQNIKTHADLLAQTDKVIDKARSERNLNKK</sequence>
<feature type="signal peptide" evidence="7">
    <location>
        <begin position="1"/>
        <end position="25"/>
    </location>
</feature>
<evidence type="ECO:0000256" key="2">
    <source>
        <dbReference type="ARBA" id="ARBA00022729"/>
    </source>
</evidence>
<evidence type="ECO:0000313" key="10">
    <source>
        <dbReference type="Proteomes" id="UP000886602"/>
    </source>
</evidence>
<evidence type="ECO:0000259" key="8">
    <source>
        <dbReference type="Pfam" id="PF01323"/>
    </source>
</evidence>
<protein>
    <recommendedName>
        <fullName evidence="5">Thiol:disulfide interchange protein</fullName>
    </recommendedName>
</protein>
<dbReference type="InterPro" id="IPR023205">
    <property type="entry name" value="DsbA/DsbL"/>
</dbReference>
<name>A0A9D7F521_9RHOO</name>
<proteinExistence type="inferred from homology"/>